<dbReference type="InterPro" id="IPR055310">
    <property type="entry name" value="CEP112"/>
</dbReference>
<feature type="coiled-coil region" evidence="1">
    <location>
        <begin position="483"/>
        <end position="721"/>
    </location>
</feature>
<keyword evidence="1" id="KW-0175">Coiled coil</keyword>
<dbReference type="Ensembl" id="ENSNMLT00000023357.1">
    <property type="protein sequence ID" value="ENSNMLP00000020825.1"/>
    <property type="gene ID" value="ENSNMLG00000013539.1"/>
</dbReference>
<feature type="coiled-coil region" evidence="1">
    <location>
        <begin position="264"/>
        <end position="351"/>
    </location>
</feature>
<proteinExistence type="predicted"/>
<accession>A0A8C6TGX0</accession>
<dbReference type="Pfam" id="PF14846">
    <property type="entry name" value="DUF4485"/>
    <property type="match status" value="1"/>
</dbReference>
<sequence length="774" mass="90851">MSNHDDSWERLDTEFDHCLLDMKPYVLKHPDKKERQRCAIWIKKLCDPGACGSGLLGRKNRNVYARLLLQMLRRGVLDGPFSHKPEHGTLKTLPTYMSIYFDEPVSVKSQTGPPDWVTGELGAFGDDSWPIHLDDSSQTPRNRYCLYLILEANHQEENLKMQQRHDRDVEKILTRKNGEIEELKSMYRAKQKQSEEMILKLERKVQSVQLESQVITESREKQIAELKKMADQSTDSLKNEWEKKLHAAVTEMEQEKFELQKKHTRNIQELLEETNVRLAKMEAEYNARAQSTEQTVRDLEKRVKQQSLEVEKGNSLRQRVTQEKAQLEIHIAAISAELQEANRRSLSLTKEDQKDFYEQNMGKLRAKYETDISHLQQEHTLSAAKVLSIHSEAEKERADSKKKIGQLQDTLREAEKELEKTRESQREQMLQADLALEQFKKQVEASSEKAFAETKLQMEKVEEDLLRSKSLRENQAKEFSYQLDSLRQKYEQQMTELRMQHEQERTRLQQAHIAEKDSMVQERQREASSMERQARATLQQHQQLTQEWRKRDAQVISNLEAQVTSLREELQIANFEHKQQLAETASQLEEEKQKASVDKEEALERLRFEMVCSRKDVERKLHEEQEAALEKANSKLKQIEKEYSQKLTKSAQLIAELQTSVCDSKEEAVRLQKAMERQLEEAHARWDEERKTLHHHADQSNKALQEKVESLQRHLHSSEKKLLTKELESKEKVTAVRQQYEEKLKGLMSSELRHELEDIITSLKAQVQFYTIVL</sequence>
<dbReference type="InterPro" id="IPR027831">
    <property type="entry name" value="DUF4485"/>
</dbReference>
<name>A0A8C6TGX0_9GOBI</name>
<dbReference type="PANTHER" id="PTHR18871">
    <property type="entry name" value="CENTROSOMAL PROTEIN OF 112 KDA"/>
    <property type="match status" value="1"/>
</dbReference>
<organism evidence="3 4">
    <name type="scientific">Neogobius melanostomus</name>
    <name type="common">round goby</name>
    <dbReference type="NCBI Taxonomy" id="47308"/>
    <lineage>
        <taxon>Eukaryota</taxon>
        <taxon>Metazoa</taxon>
        <taxon>Chordata</taxon>
        <taxon>Craniata</taxon>
        <taxon>Vertebrata</taxon>
        <taxon>Euteleostomi</taxon>
        <taxon>Actinopterygii</taxon>
        <taxon>Neopterygii</taxon>
        <taxon>Teleostei</taxon>
        <taxon>Neoteleostei</taxon>
        <taxon>Acanthomorphata</taxon>
        <taxon>Gobiaria</taxon>
        <taxon>Gobiiformes</taxon>
        <taxon>Gobioidei</taxon>
        <taxon>Gobiidae</taxon>
        <taxon>Benthophilinae</taxon>
        <taxon>Neogobiini</taxon>
        <taxon>Neogobius</taxon>
    </lineage>
</organism>
<evidence type="ECO:0000313" key="4">
    <source>
        <dbReference type="Proteomes" id="UP000694523"/>
    </source>
</evidence>
<feature type="domain" description="DUF4485" evidence="2">
    <location>
        <begin position="11"/>
        <end position="96"/>
    </location>
</feature>
<protein>
    <submittedName>
        <fullName evidence="3">Centrosomal protein 112</fullName>
    </submittedName>
</protein>
<dbReference type="AlphaFoldDB" id="A0A8C6TGX0"/>
<evidence type="ECO:0000259" key="2">
    <source>
        <dbReference type="Pfam" id="PF14846"/>
    </source>
</evidence>
<dbReference type="PANTHER" id="PTHR18871:SF2">
    <property type="entry name" value="CENTROSOMAL PROTEIN OF 112 KDA"/>
    <property type="match status" value="1"/>
</dbReference>
<dbReference type="Proteomes" id="UP000694523">
    <property type="component" value="Unplaced"/>
</dbReference>
<feature type="coiled-coil region" evidence="1">
    <location>
        <begin position="390"/>
        <end position="442"/>
    </location>
</feature>
<feature type="coiled-coil region" evidence="1">
    <location>
        <begin position="173"/>
        <end position="211"/>
    </location>
</feature>
<reference evidence="3" key="2">
    <citation type="submission" date="2025-09" db="UniProtKB">
        <authorList>
            <consortium name="Ensembl"/>
        </authorList>
    </citation>
    <scope>IDENTIFICATION</scope>
</reference>
<reference evidence="3" key="1">
    <citation type="submission" date="2025-08" db="UniProtKB">
        <authorList>
            <consortium name="Ensembl"/>
        </authorList>
    </citation>
    <scope>IDENTIFICATION</scope>
</reference>
<keyword evidence="4" id="KW-1185">Reference proteome</keyword>
<evidence type="ECO:0000256" key="1">
    <source>
        <dbReference type="SAM" id="Coils"/>
    </source>
</evidence>
<evidence type="ECO:0000313" key="3">
    <source>
        <dbReference type="Ensembl" id="ENSNMLP00000020825.1"/>
    </source>
</evidence>